<gene>
    <name evidence="2" type="ORF">HLPCO_002600</name>
</gene>
<dbReference type="InterPro" id="IPR002347">
    <property type="entry name" value="SDR_fam"/>
</dbReference>
<evidence type="ECO:0000313" key="2">
    <source>
        <dbReference type="EMBL" id="ERJ11298.1"/>
    </source>
</evidence>
<reference evidence="2 3" key="1">
    <citation type="journal article" date="2011" name="J. Bacteriol.">
        <title>Genome sequence of Haloplasma contractile, an unusual contractile bacterium from a deep-sea anoxic brine lake.</title>
        <authorList>
            <person name="Antunes A."/>
            <person name="Alam I."/>
            <person name="El Dorry H."/>
            <person name="Siam R."/>
            <person name="Robertson A."/>
            <person name="Bajic V.B."/>
            <person name="Stingl U."/>
        </authorList>
    </citation>
    <scope>NUCLEOTIDE SEQUENCE [LARGE SCALE GENOMIC DNA]</scope>
    <source>
        <strain evidence="2 3">SSD-17B</strain>
    </source>
</reference>
<dbReference type="Pfam" id="PF00106">
    <property type="entry name" value="adh_short"/>
    <property type="match status" value="1"/>
</dbReference>
<dbReference type="Gene3D" id="3.40.50.720">
    <property type="entry name" value="NAD(P)-binding Rossmann-like Domain"/>
    <property type="match status" value="1"/>
</dbReference>
<dbReference type="InParanoid" id="F7Q161"/>
<dbReference type="PANTHER" id="PTHR42879">
    <property type="entry name" value="3-OXOACYL-(ACYL-CARRIER-PROTEIN) REDUCTASE"/>
    <property type="match status" value="1"/>
</dbReference>
<dbReference type="SUPFAM" id="SSF51735">
    <property type="entry name" value="NAD(P)-binding Rossmann-fold domains"/>
    <property type="match status" value="1"/>
</dbReference>
<dbReference type="EC" id="1.1.-.-" evidence="2"/>
<proteinExistence type="inferred from homology"/>
<dbReference type="eggNOG" id="COG1028">
    <property type="taxonomic scope" value="Bacteria"/>
</dbReference>
<dbReference type="Proteomes" id="UP000005707">
    <property type="component" value="Unassembled WGS sequence"/>
</dbReference>
<dbReference type="InterPro" id="IPR036291">
    <property type="entry name" value="NAD(P)-bd_dom_sf"/>
</dbReference>
<dbReference type="GO" id="GO:0016491">
    <property type="term" value="F:oxidoreductase activity"/>
    <property type="evidence" value="ECO:0007669"/>
    <property type="project" value="UniProtKB-KW"/>
</dbReference>
<dbReference type="PANTHER" id="PTHR42879:SF2">
    <property type="entry name" value="3-OXOACYL-[ACYL-CARRIER-PROTEIN] REDUCTASE FABG"/>
    <property type="match status" value="1"/>
</dbReference>
<dbReference type="OrthoDB" id="5786478at2"/>
<dbReference type="STRING" id="1033810.HLPCO_002600"/>
<dbReference type="EMBL" id="AFNU02000012">
    <property type="protein sequence ID" value="ERJ11298.1"/>
    <property type="molecule type" value="Genomic_DNA"/>
</dbReference>
<name>F7Q161_9MOLU</name>
<evidence type="ECO:0000313" key="3">
    <source>
        <dbReference type="Proteomes" id="UP000005707"/>
    </source>
</evidence>
<keyword evidence="2" id="KW-0560">Oxidoreductase</keyword>
<dbReference type="AlphaFoldDB" id="F7Q161"/>
<dbReference type="CDD" id="cd05233">
    <property type="entry name" value="SDR_c"/>
    <property type="match status" value="1"/>
</dbReference>
<comment type="similarity">
    <text evidence="1">Belongs to the short-chain dehydrogenases/reductases (SDR) family.</text>
</comment>
<dbReference type="PRINTS" id="PR00081">
    <property type="entry name" value="GDHRDH"/>
</dbReference>
<dbReference type="RefSeq" id="WP_008827198.1">
    <property type="nucleotide sequence ID" value="NZ_AFNU02000012.1"/>
</dbReference>
<protein>
    <submittedName>
        <fullName evidence="2">Dehydrogenase-reductase SDR family member 4 protein</fullName>
        <ecNumber evidence="2">1.1.-.-</ecNumber>
    </submittedName>
</protein>
<keyword evidence="3" id="KW-1185">Reference proteome</keyword>
<dbReference type="InterPro" id="IPR050259">
    <property type="entry name" value="SDR"/>
</dbReference>
<organism evidence="2 3">
    <name type="scientific">Haloplasma contractile SSD-17B</name>
    <dbReference type="NCBI Taxonomy" id="1033810"/>
    <lineage>
        <taxon>Bacteria</taxon>
        <taxon>Bacillati</taxon>
        <taxon>Mycoplasmatota</taxon>
        <taxon>Mollicutes</taxon>
        <taxon>Haloplasmatales</taxon>
        <taxon>Haloplasmataceae</taxon>
        <taxon>Haloplasma</taxon>
    </lineage>
</organism>
<reference evidence="2 3" key="2">
    <citation type="journal article" date="2013" name="PLoS ONE">
        <title>INDIGO - INtegrated Data Warehouse of MIcrobial GenOmes with Examples from the Red Sea Extremophiles.</title>
        <authorList>
            <person name="Alam I."/>
            <person name="Antunes A."/>
            <person name="Kamau A.A."/>
            <person name="Ba Alawi W."/>
            <person name="Kalkatawi M."/>
            <person name="Stingl U."/>
            <person name="Bajic V.B."/>
        </authorList>
    </citation>
    <scope>NUCLEOTIDE SEQUENCE [LARGE SCALE GENOMIC DNA]</scope>
    <source>
        <strain evidence="2 3">SSD-17B</strain>
    </source>
</reference>
<sequence length="414" mass="46386">MNLLISKGNLVCEQLKGQVAIVTGGGGGIGYETCRALIWLGVTVIIAEINKKIGKSAEKTLNEEFREQKAHFIHCDISKEKDVRRLYKKVINSHGKVDILINNATVAPMGAVDQVGIKNWDLSYRVNLRGPVLLVTCVLNDMLKRDSGVIVMVPSSGAAPYMGAYEVFKTAQIELSNTLAGELEDSNVITYSIGPGIVKTETAHKAIEQVAPLYNKTVAEFYRMSEDHLLTVEQAGAGFAASIVLKEKYRGLEIGSVQALVDAGITIKSQSEDQLITLSDENKRILTPSFNKIQDTYCEQIGDWKNRPIFERQWLIRDFKKTMGTNPEEIRETLKSIHNTIDAGLISKDEFIVIHKIKSYYLHQLDLLKGYAKSPEILKEHSQIIERWIEDIELFNKEFTTIIEEQSNSKSDLI</sequence>
<comment type="caution">
    <text evidence="2">The sequence shown here is derived from an EMBL/GenBank/DDBJ whole genome shotgun (WGS) entry which is preliminary data.</text>
</comment>
<accession>F7Q161</accession>
<evidence type="ECO:0000256" key="1">
    <source>
        <dbReference type="ARBA" id="ARBA00006484"/>
    </source>
</evidence>